<dbReference type="EMBL" id="LJNI01000078">
    <property type="protein sequence ID" value="KPJ72380.1"/>
    <property type="molecule type" value="Genomic_DNA"/>
</dbReference>
<reference evidence="1 2" key="1">
    <citation type="journal article" date="2015" name="Microbiome">
        <title>Genomic resolution of linkages in carbon, nitrogen, and sulfur cycling among widespread estuary sediment bacteria.</title>
        <authorList>
            <person name="Baker B.J."/>
            <person name="Lazar C.S."/>
            <person name="Teske A.P."/>
            <person name="Dick G.J."/>
        </authorList>
    </citation>
    <scope>NUCLEOTIDE SEQUENCE [LARGE SCALE GENOMIC DNA]</scope>
    <source>
        <strain evidence="1">DG_78</strain>
    </source>
</reference>
<dbReference type="AlphaFoldDB" id="A0A0S7YE64"/>
<comment type="caution">
    <text evidence="1">The sequence shown here is derived from an EMBL/GenBank/DDBJ whole genome shotgun (WGS) entry which is preliminary data.</text>
</comment>
<name>A0A0S7YE64_UNCT6</name>
<accession>A0A0S7YE64</accession>
<dbReference type="PROSITE" id="PS51257">
    <property type="entry name" value="PROKAR_LIPOPROTEIN"/>
    <property type="match status" value="1"/>
</dbReference>
<evidence type="ECO:0000313" key="1">
    <source>
        <dbReference type="EMBL" id="KPJ72380.1"/>
    </source>
</evidence>
<organism evidence="1 2">
    <name type="scientific">candidate division TA06 bacterium DG_78</name>
    <dbReference type="NCBI Taxonomy" id="1703772"/>
    <lineage>
        <taxon>Bacteria</taxon>
        <taxon>Bacteria division TA06</taxon>
    </lineage>
</organism>
<dbReference type="Proteomes" id="UP000051012">
    <property type="component" value="Unassembled WGS sequence"/>
</dbReference>
<protein>
    <submittedName>
        <fullName evidence="1">Uncharacterized protein</fullName>
    </submittedName>
</protein>
<sequence>MRYVYFPLFIALIALVVVSCGTDSMSDEVQIQALLENSSYVGEGALQTSDDGTNDPNSQSPSLAHPYFPMDVDSIPFTKWVRWIVRPVTWIYEIVVTGDSANATITAYFHGTPPGYGIYVINDLSGPIWQHSITDSVVRNVKLYNDETGWHILSLTAADIYTIGATHPVTITEVRARVEGRDYEWIINSADTYFGKDELPTFLPNDTIDVTVTVSIVDDSSWAFLHHNAHPQAQVGLKPHYRDPFYRENTTTFTRTWYIADDSVATPGVRHAAIDVLTWQTLFGDSTATYSAHAWSVPYIVKLPEQDIPDDE</sequence>
<gene>
    <name evidence="1" type="ORF">AMJ52_06525</name>
</gene>
<proteinExistence type="predicted"/>
<evidence type="ECO:0000313" key="2">
    <source>
        <dbReference type="Proteomes" id="UP000051012"/>
    </source>
</evidence>